<keyword evidence="9" id="KW-0443">Lipid metabolism</keyword>
<dbReference type="EMBL" id="JAVRRL010000023">
    <property type="protein sequence ID" value="KAK5113550.1"/>
    <property type="molecule type" value="Genomic_DNA"/>
</dbReference>
<sequence length="529" mass="58110">MNTTTYLPHFPTTASLPPSALHLIDQISHNFNKIPGSAIILRYIRSSYQDDPIRSLVELFLVIFAIRYLLAPAYSTKKVKNVPLTEEEIDDLVDDWAPESLVEGETEFERLVAERGPVLTGAAGPRVKLAGSGKTVVNLGSYNHYNFADNADLKAKAIQTIRTYGVGPCSPPGFYGTQDVHMKSEADIAAHLGMPACIIYAQSFSTISSMLPAFSKRGDVIVADKACNFPIRKGLQISRSSVRWYEHNDMEDLERVLAKVVKEGQGKPLTRRFIVTEGLFECVGDLVDLPKLVELKMKYKFRIILDETWSYGVLGRTGRGVTEHLNVDPLNVDMIVGGLAGALASGGGFCASSREVVEHQRLSAAAYTYSAALPALLATTASETVALLQENPQHILTLRENIKAMRAQLDPRSEWVRCTSHPDNPVLILVLKDQHIADRNLTLQDQEAILQDCVDEALNNGVLVTRLKSMPAPLGASGKDMQKEWRPRPGLKVCVTTGLSRKEIEGAGRGVRHAVTSVMKGKKWQRVGG</sequence>
<protein>
    <recommendedName>
        <fullName evidence="5">serine C-palmitoyltransferase</fullName>
        <ecNumber evidence="5">2.3.1.50</ecNumber>
    </recommendedName>
</protein>
<evidence type="ECO:0000256" key="5">
    <source>
        <dbReference type="ARBA" id="ARBA00013220"/>
    </source>
</evidence>
<keyword evidence="7" id="KW-0663">Pyridoxal phosphate</keyword>
<evidence type="ECO:0000259" key="11">
    <source>
        <dbReference type="Pfam" id="PF00155"/>
    </source>
</evidence>
<dbReference type="InterPro" id="IPR015422">
    <property type="entry name" value="PyrdxlP-dep_Trfase_small"/>
</dbReference>
<dbReference type="Gene3D" id="3.40.640.10">
    <property type="entry name" value="Type I PLP-dependent aspartate aminotransferase-like (Major domain)"/>
    <property type="match status" value="1"/>
</dbReference>
<proteinExistence type="inferred from homology"/>
<evidence type="ECO:0000256" key="2">
    <source>
        <dbReference type="ARBA" id="ARBA00004760"/>
    </source>
</evidence>
<accession>A0AAN7TF44</accession>
<dbReference type="InterPro" id="IPR015421">
    <property type="entry name" value="PyrdxlP-dep_Trfase_major"/>
</dbReference>
<dbReference type="GO" id="GO:0046512">
    <property type="term" value="P:sphingosine biosynthetic process"/>
    <property type="evidence" value="ECO:0007669"/>
    <property type="project" value="TreeGrafter"/>
</dbReference>
<dbReference type="Gene3D" id="3.90.1150.10">
    <property type="entry name" value="Aspartate Aminotransferase, domain 1"/>
    <property type="match status" value="1"/>
</dbReference>
<feature type="domain" description="Aminotransferase class I/classII large" evidence="11">
    <location>
        <begin position="135"/>
        <end position="470"/>
    </location>
</feature>
<evidence type="ECO:0000256" key="9">
    <source>
        <dbReference type="ARBA" id="ARBA00023098"/>
    </source>
</evidence>
<dbReference type="InterPro" id="IPR015424">
    <property type="entry name" value="PyrdxlP-dep_Trfase"/>
</dbReference>
<evidence type="ECO:0000256" key="3">
    <source>
        <dbReference type="ARBA" id="ARBA00004991"/>
    </source>
</evidence>
<keyword evidence="10" id="KW-0012">Acyltransferase</keyword>
<name>A0AAN7TF44_9PEZI</name>
<comment type="cofactor">
    <cofactor evidence="1">
        <name>pyridoxal 5'-phosphate</name>
        <dbReference type="ChEBI" id="CHEBI:597326"/>
    </cofactor>
</comment>
<dbReference type="GO" id="GO:0005783">
    <property type="term" value="C:endoplasmic reticulum"/>
    <property type="evidence" value="ECO:0007669"/>
    <property type="project" value="TreeGrafter"/>
</dbReference>
<evidence type="ECO:0000256" key="7">
    <source>
        <dbReference type="ARBA" id="ARBA00022898"/>
    </source>
</evidence>
<dbReference type="SUPFAM" id="SSF53383">
    <property type="entry name" value="PLP-dependent transferases"/>
    <property type="match status" value="1"/>
</dbReference>
<dbReference type="PANTHER" id="PTHR13693:SF2">
    <property type="entry name" value="SERINE PALMITOYLTRANSFERASE 1"/>
    <property type="match status" value="1"/>
</dbReference>
<evidence type="ECO:0000256" key="8">
    <source>
        <dbReference type="ARBA" id="ARBA00022919"/>
    </source>
</evidence>
<evidence type="ECO:0000313" key="12">
    <source>
        <dbReference type="EMBL" id="KAK5113550.1"/>
    </source>
</evidence>
<dbReference type="PANTHER" id="PTHR13693">
    <property type="entry name" value="CLASS II AMINOTRANSFERASE/8-AMINO-7-OXONONANOATE SYNTHASE"/>
    <property type="match status" value="1"/>
</dbReference>
<dbReference type="Pfam" id="PF00155">
    <property type="entry name" value="Aminotran_1_2"/>
    <property type="match status" value="1"/>
</dbReference>
<comment type="pathway">
    <text evidence="3">Sphingolipid metabolism.</text>
</comment>
<evidence type="ECO:0000256" key="6">
    <source>
        <dbReference type="ARBA" id="ARBA00022679"/>
    </source>
</evidence>
<evidence type="ECO:0000256" key="10">
    <source>
        <dbReference type="ARBA" id="ARBA00023315"/>
    </source>
</evidence>
<dbReference type="FunFam" id="3.40.640.10:FF:000059">
    <property type="entry name" value="Serine palmitoyl CoA transferase subunit LcbA"/>
    <property type="match status" value="1"/>
</dbReference>
<dbReference type="GO" id="GO:0030170">
    <property type="term" value="F:pyridoxal phosphate binding"/>
    <property type="evidence" value="ECO:0007669"/>
    <property type="project" value="InterPro"/>
</dbReference>
<comment type="caution">
    <text evidence="12">The sequence shown here is derived from an EMBL/GenBank/DDBJ whole genome shotgun (WGS) entry which is preliminary data.</text>
</comment>
<dbReference type="EC" id="2.3.1.50" evidence="5"/>
<comment type="similarity">
    <text evidence="4">Belongs to the class-II pyridoxal-phosphate-dependent aminotransferase family.</text>
</comment>
<dbReference type="InterPro" id="IPR050087">
    <property type="entry name" value="AON_synthase_class-II"/>
</dbReference>
<dbReference type="GO" id="GO:0016020">
    <property type="term" value="C:membrane"/>
    <property type="evidence" value="ECO:0007669"/>
    <property type="project" value="GOC"/>
</dbReference>
<gene>
    <name evidence="12" type="ORF">LTR62_003419</name>
</gene>
<dbReference type="GO" id="GO:0004758">
    <property type="term" value="F:serine C-palmitoyltransferase activity"/>
    <property type="evidence" value="ECO:0007669"/>
    <property type="project" value="TreeGrafter"/>
</dbReference>
<dbReference type="Proteomes" id="UP001310890">
    <property type="component" value="Unassembled WGS sequence"/>
</dbReference>
<evidence type="ECO:0000256" key="4">
    <source>
        <dbReference type="ARBA" id="ARBA00008392"/>
    </source>
</evidence>
<evidence type="ECO:0000313" key="13">
    <source>
        <dbReference type="Proteomes" id="UP001310890"/>
    </source>
</evidence>
<dbReference type="GO" id="GO:0046513">
    <property type="term" value="P:ceramide biosynthetic process"/>
    <property type="evidence" value="ECO:0007669"/>
    <property type="project" value="TreeGrafter"/>
</dbReference>
<dbReference type="AlphaFoldDB" id="A0AAN7TF44"/>
<keyword evidence="6" id="KW-0808">Transferase</keyword>
<dbReference type="InterPro" id="IPR004839">
    <property type="entry name" value="Aminotransferase_I/II_large"/>
</dbReference>
<organism evidence="12 13">
    <name type="scientific">Meristemomyces frigidus</name>
    <dbReference type="NCBI Taxonomy" id="1508187"/>
    <lineage>
        <taxon>Eukaryota</taxon>
        <taxon>Fungi</taxon>
        <taxon>Dikarya</taxon>
        <taxon>Ascomycota</taxon>
        <taxon>Pezizomycotina</taxon>
        <taxon>Dothideomycetes</taxon>
        <taxon>Dothideomycetidae</taxon>
        <taxon>Mycosphaerellales</taxon>
        <taxon>Teratosphaeriaceae</taxon>
        <taxon>Meristemomyces</taxon>
    </lineage>
</organism>
<comment type="pathway">
    <text evidence="2">Lipid metabolism; sphingolipid metabolism.</text>
</comment>
<reference evidence="12" key="1">
    <citation type="submission" date="2023-08" db="EMBL/GenBank/DDBJ databases">
        <title>Black Yeasts Isolated from many extreme environments.</title>
        <authorList>
            <person name="Coleine C."/>
            <person name="Stajich J.E."/>
            <person name="Selbmann L."/>
        </authorList>
    </citation>
    <scope>NUCLEOTIDE SEQUENCE</scope>
    <source>
        <strain evidence="12">CCFEE 5401</strain>
    </source>
</reference>
<evidence type="ECO:0000256" key="1">
    <source>
        <dbReference type="ARBA" id="ARBA00001933"/>
    </source>
</evidence>
<keyword evidence="8" id="KW-0746">Sphingolipid metabolism</keyword>